<evidence type="ECO:0000259" key="1">
    <source>
        <dbReference type="Pfam" id="PF03732"/>
    </source>
</evidence>
<name>A0A0L6V1D8_9BASI</name>
<proteinExistence type="predicted"/>
<dbReference type="EMBL" id="LAVV01007840">
    <property type="protein sequence ID" value="KNZ54598.1"/>
    <property type="molecule type" value="Genomic_DNA"/>
</dbReference>
<protein>
    <recommendedName>
        <fullName evidence="1">Retrotransposon gag domain-containing protein</fullName>
    </recommendedName>
</protein>
<dbReference type="Pfam" id="PF03732">
    <property type="entry name" value="Retrotrans_gag"/>
    <property type="match status" value="1"/>
</dbReference>
<sequence>MNKKRSKPDLDIFWDDEAFNLVSAVPDKVFNGEPVVFNYFLNNFRTSFFDHKCRHREKVALQNLRQTGTVLAYTQDFNQHACT</sequence>
<dbReference type="VEuPathDB" id="FungiDB:VP01_2904g3"/>
<dbReference type="Proteomes" id="UP000037035">
    <property type="component" value="Unassembled WGS sequence"/>
</dbReference>
<keyword evidence="3" id="KW-1185">Reference proteome</keyword>
<comment type="caution">
    <text evidence="2">The sequence shown here is derived from an EMBL/GenBank/DDBJ whole genome shotgun (WGS) entry which is preliminary data.</text>
</comment>
<feature type="non-terminal residue" evidence="2">
    <location>
        <position position="83"/>
    </location>
</feature>
<feature type="domain" description="Retrotransposon gag" evidence="1">
    <location>
        <begin position="16"/>
        <end position="81"/>
    </location>
</feature>
<accession>A0A0L6V1D8</accession>
<dbReference type="InterPro" id="IPR005162">
    <property type="entry name" value="Retrotrans_gag_dom"/>
</dbReference>
<gene>
    <name evidence="2" type="ORF">VP01_2904g3</name>
</gene>
<evidence type="ECO:0000313" key="2">
    <source>
        <dbReference type="EMBL" id="KNZ54598.1"/>
    </source>
</evidence>
<reference evidence="2 3" key="1">
    <citation type="submission" date="2015-08" db="EMBL/GenBank/DDBJ databases">
        <title>Next Generation Sequencing and Analysis of the Genome of Puccinia sorghi L Schw, the Causal Agent of Maize Common Rust.</title>
        <authorList>
            <person name="Rochi L."/>
            <person name="Burguener G."/>
            <person name="Darino M."/>
            <person name="Turjanski A."/>
            <person name="Kreff E."/>
            <person name="Dieguez M.J."/>
            <person name="Sacco F."/>
        </authorList>
    </citation>
    <scope>NUCLEOTIDE SEQUENCE [LARGE SCALE GENOMIC DNA]</scope>
    <source>
        <strain evidence="2 3">RO10H11247</strain>
    </source>
</reference>
<evidence type="ECO:0000313" key="3">
    <source>
        <dbReference type="Proteomes" id="UP000037035"/>
    </source>
</evidence>
<organism evidence="2 3">
    <name type="scientific">Puccinia sorghi</name>
    <dbReference type="NCBI Taxonomy" id="27349"/>
    <lineage>
        <taxon>Eukaryota</taxon>
        <taxon>Fungi</taxon>
        <taxon>Dikarya</taxon>
        <taxon>Basidiomycota</taxon>
        <taxon>Pucciniomycotina</taxon>
        <taxon>Pucciniomycetes</taxon>
        <taxon>Pucciniales</taxon>
        <taxon>Pucciniaceae</taxon>
        <taxon>Puccinia</taxon>
    </lineage>
</organism>
<dbReference type="AlphaFoldDB" id="A0A0L6V1D8"/>